<evidence type="ECO:0000256" key="1">
    <source>
        <dbReference type="SAM" id="SignalP"/>
    </source>
</evidence>
<reference evidence="2 3" key="1">
    <citation type="submission" date="2020-08" db="EMBL/GenBank/DDBJ databases">
        <title>Genomic Encyclopedia of Type Strains, Phase IV (KMG-V): Genome sequencing to study the core and pangenomes of soil and plant-associated prokaryotes.</title>
        <authorList>
            <person name="Whitman W."/>
        </authorList>
    </citation>
    <scope>NUCLEOTIDE SEQUENCE [LARGE SCALE GENOMIC DNA]</scope>
    <source>
        <strain evidence="2 3">SRMrh-85</strain>
    </source>
</reference>
<accession>A0ABR6FHQ7</accession>
<dbReference type="Proteomes" id="UP000533533">
    <property type="component" value="Unassembled WGS sequence"/>
</dbReference>
<sequence length="186" mass="21359">MRLLAFMSVLCVSYNAVSQPAFGMDVVATCTLGSDQSHTVVLLRDRPIDSTTTYYLSKDDAAPVRLYQGDEDQSRGNDVQIACVGTKERALLISGEFTSNYLQGVAIRYNANAKRWERVEFAERARPVSLYFDADGVEVLIPNVERNESTKRYIIYRYDASERRAEQTYSNYLPKLRATRIFWNWR</sequence>
<feature type="signal peptide" evidence="1">
    <location>
        <begin position="1"/>
        <end position="23"/>
    </location>
</feature>
<keyword evidence="1" id="KW-0732">Signal</keyword>
<feature type="chain" id="PRO_5045796146" evidence="1">
    <location>
        <begin position="24"/>
        <end position="186"/>
    </location>
</feature>
<protein>
    <submittedName>
        <fullName evidence="2">Uncharacterized protein</fullName>
    </submittedName>
</protein>
<dbReference type="EMBL" id="JACHVZ010000003">
    <property type="protein sequence ID" value="MBB2926961.1"/>
    <property type="molecule type" value="Genomic_DNA"/>
</dbReference>
<gene>
    <name evidence="2" type="ORF">FHX59_001370</name>
</gene>
<proteinExistence type="predicted"/>
<name>A0ABR6FHQ7_9BURK</name>
<keyword evidence="3" id="KW-1185">Reference proteome</keyword>
<evidence type="ECO:0000313" key="3">
    <source>
        <dbReference type="Proteomes" id="UP000533533"/>
    </source>
</evidence>
<comment type="caution">
    <text evidence="2">The sequence shown here is derived from an EMBL/GenBank/DDBJ whole genome shotgun (WGS) entry which is preliminary data.</text>
</comment>
<evidence type="ECO:0000313" key="2">
    <source>
        <dbReference type="EMBL" id="MBB2926961.1"/>
    </source>
</evidence>
<organism evidence="2 3">
    <name type="scientific">Paraburkholderia silvatlantica</name>
    <dbReference type="NCBI Taxonomy" id="321895"/>
    <lineage>
        <taxon>Bacteria</taxon>
        <taxon>Pseudomonadati</taxon>
        <taxon>Pseudomonadota</taxon>
        <taxon>Betaproteobacteria</taxon>
        <taxon>Burkholderiales</taxon>
        <taxon>Burkholderiaceae</taxon>
        <taxon>Paraburkholderia</taxon>
    </lineage>
</organism>